<comment type="caution">
    <text evidence="1">The sequence shown here is derived from an EMBL/GenBank/DDBJ whole genome shotgun (WGS) entry which is preliminary data.</text>
</comment>
<dbReference type="Proteomes" id="UP000673383">
    <property type="component" value="Unassembled WGS sequence"/>
</dbReference>
<accession>A0A8I1YDK1</accession>
<name>A0A8I1YDK1_BRAEL</name>
<sequence>MASRTGRFRATSETAAQLDQHLTSAIAELAPPTEGKPMRGMQRLAHLTQTAVADMDKKADAIADRIAAAQARGHATMDKFDSYAASIEQAADDAEKALAQLTNSPPPLSGS</sequence>
<protein>
    <submittedName>
        <fullName evidence="1">CHASE3 domain sensor protein</fullName>
    </submittedName>
</protein>
<evidence type="ECO:0000313" key="2">
    <source>
        <dbReference type="Proteomes" id="UP000673383"/>
    </source>
</evidence>
<proteinExistence type="predicted"/>
<evidence type="ECO:0000313" key="1">
    <source>
        <dbReference type="EMBL" id="MBP1296609.1"/>
    </source>
</evidence>
<dbReference type="RefSeq" id="WP_209944644.1">
    <property type="nucleotide sequence ID" value="NZ_JAFICZ010000001.1"/>
</dbReference>
<organism evidence="1 2">
    <name type="scientific">Bradyrhizobium elkanii</name>
    <dbReference type="NCBI Taxonomy" id="29448"/>
    <lineage>
        <taxon>Bacteria</taxon>
        <taxon>Pseudomonadati</taxon>
        <taxon>Pseudomonadota</taxon>
        <taxon>Alphaproteobacteria</taxon>
        <taxon>Hyphomicrobiales</taxon>
        <taxon>Nitrobacteraceae</taxon>
        <taxon>Bradyrhizobium</taxon>
    </lineage>
</organism>
<reference evidence="1" key="1">
    <citation type="submission" date="2021-02" db="EMBL/GenBank/DDBJ databases">
        <title>Genomic Encyclopedia of Type Strains, Phase IV (KMG-V): Genome sequencing to study the core and pangenomes of soil and plant-associated prokaryotes.</title>
        <authorList>
            <person name="Whitman W."/>
        </authorList>
    </citation>
    <scope>NUCLEOTIDE SEQUENCE</scope>
    <source>
        <strain evidence="1">USDA 406</strain>
    </source>
</reference>
<dbReference type="AlphaFoldDB" id="A0A8I1YDK1"/>
<dbReference type="EMBL" id="JAFICZ010000001">
    <property type="protein sequence ID" value="MBP1296609.1"/>
    <property type="molecule type" value="Genomic_DNA"/>
</dbReference>
<gene>
    <name evidence="1" type="ORF">JOH49_006362</name>
</gene>